<dbReference type="GO" id="GO:0006508">
    <property type="term" value="P:proteolysis"/>
    <property type="evidence" value="ECO:0007669"/>
    <property type="project" value="UniProtKB-KW"/>
</dbReference>
<dbReference type="RefSeq" id="WP_119659485.1">
    <property type="nucleotide sequence ID" value="NZ_QUAL01000072.1"/>
</dbReference>
<dbReference type="InterPro" id="IPR004176">
    <property type="entry name" value="Clp_R_N"/>
</dbReference>
<feature type="domain" description="Clp R" evidence="2">
    <location>
        <begin position="2"/>
        <end position="199"/>
    </location>
</feature>
<dbReference type="PROSITE" id="PS51903">
    <property type="entry name" value="CLP_R"/>
    <property type="match status" value="1"/>
</dbReference>
<dbReference type="EMBL" id="QUAL01000072">
    <property type="protein sequence ID" value="RIQ29575.1"/>
    <property type="molecule type" value="Genomic_DNA"/>
</dbReference>
<keyword evidence="3" id="KW-0645">Protease</keyword>
<keyword evidence="4" id="KW-1185">Reference proteome</keyword>
<sequence length="200" mass="21922">MFERFTREARDVVIGAQKEARELRHRWIGTEHVLLSLLATPEAPGVATLTRLGVTAERGREAVVAVAGDGGDRLGDEDTEALKAFGIDLDEVRRRAEQAFGEGALDAPLESGGGRRFGVFRRKQTERGPGHLPFAPRAKKALELSLREAVARKDTTIGTQHILLGLLRSDDQQTTAVFQRLGIQPRAVRDQVLADLRKAA</sequence>
<keyword evidence="3" id="KW-0378">Hydrolase</keyword>
<accession>A0A418KT30</accession>
<dbReference type="InterPro" id="IPR036628">
    <property type="entry name" value="Clp_N_dom_sf"/>
</dbReference>
<organism evidence="3 4">
    <name type="scientific">Jiangella rhizosphaerae</name>
    <dbReference type="NCBI Taxonomy" id="2293569"/>
    <lineage>
        <taxon>Bacteria</taxon>
        <taxon>Bacillati</taxon>
        <taxon>Actinomycetota</taxon>
        <taxon>Actinomycetes</taxon>
        <taxon>Jiangellales</taxon>
        <taxon>Jiangellaceae</taxon>
        <taxon>Jiangella</taxon>
    </lineage>
</organism>
<evidence type="ECO:0000259" key="2">
    <source>
        <dbReference type="PROSITE" id="PS51903"/>
    </source>
</evidence>
<gene>
    <name evidence="3" type="ORF">DY240_08390</name>
</gene>
<reference evidence="3 4" key="1">
    <citation type="submission" date="2018-09" db="EMBL/GenBank/DDBJ databases">
        <title>Isolation, diversity and antifungal activity of actinobacteria from wheat.</title>
        <authorList>
            <person name="Han C."/>
        </authorList>
    </citation>
    <scope>NUCLEOTIDE SEQUENCE [LARGE SCALE GENOMIC DNA]</scope>
    <source>
        <strain evidence="3 4">NEAU-YY265</strain>
    </source>
</reference>
<evidence type="ECO:0000313" key="3">
    <source>
        <dbReference type="EMBL" id="RIQ29575.1"/>
    </source>
</evidence>
<dbReference type="Proteomes" id="UP000284057">
    <property type="component" value="Unassembled WGS sequence"/>
</dbReference>
<keyword evidence="1" id="KW-0677">Repeat</keyword>
<evidence type="ECO:0000256" key="1">
    <source>
        <dbReference type="PROSITE-ProRule" id="PRU01251"/>
    </source>
</evidence>
<dbReference type="AlphaFoldDB" id="A0A418KT30"/>
<dbReference type="SUPFAM" id="SSF81923">
    <property type="entry name" value="Double Clp-N motif"/>
    <property type="match status" value="2"/>
</dbReference>
<comment type="caution">
    <text evidence="3">The sequence shown here is derived from an EMBL/GenBank/DDBJ whole genome shotgun (WGS) entry which is preliminary data.</text>
</comment>
<proteinExistence type="predicted"/>
<dbReference type="GO" id="GO:0008233">
    <property type="term" value="F:peptidase activity"/>
    <property type="evidence" value="ECO:0007669"/>
    <property type="project" value="UniProtKB-KW"/>
</dbReference>
<protein>
    <submittedName>
        <fullName evidence="3">Clp protease</fullName>
    </submittedName>
</protein>
<dbReference type="OrthoDB" id="3628183at2"/>
<evidence type="ECO:0000313" key="4">
    <source>
        <dbReference type="Proteomes" id="UP000284057"/>
    </source>
</evidence>
<name>A0A418KT30_9ACTN</name>
<dbReference type="Gene3D" id="1.10.1780.10">
    <property type="entry name" value="Clp, N-terminal domain"/>
    <property type="match status" value="2"/>
</dbReference>
<dbReference type="Pfam" id="PF02861">
    <property type="entry name" value="Clp_N"/>
    <property type="match status" value="2"/>
</dbReference>